<dbReference type="PANTHER" id="PTHR30146">
    <property type="entry name" value="LACI-RELATED TRANSCRIPTIONAL REPRESSOR"/>
    <property type="match status" value="1"/>
</dbReference>
<protein>
    <submittedName>
        <fullName evidence="5">LacI family transcriptional regulator</fullName>
    </submittedName>
</protein>
<dbReference type="Pfam" id="PF00356">
    <property type="entry name" value="LacI"/>
    <property type="match status" value="1"/>
</dbReference>
<dbReference type="CDD" id="cd06293">
    <property type="entry name" value="PBP1_LacI-like"/>
    <property type="match status" value="1"/>
</dbReference>
<dbReference type="PROSITE" id="PS50932">
    <property type="entry name" value="HTH_LACI_2"/>
    <property type="match status" value="1"/>
</dbReference>
<reference evidence="5 6" key="2">
    <citation type="submission" date="2019-08" db="EMBL/GenBank/DDBJ databases">
        <title>Amycolatopsis acidicola sp. nov., isolated from peat swamp forest soil.</title>
        <authorList>
            <person name="Srisuk N."/>
        </authorList>
    </citation>
    <scope>NUCLEOTIDE SEQUENCE [LARGE SCALE GENOMIC DNA]</scope>
    <source>
        <strain evidence="5 6">TBRC 6029</strain>
    </source>
</reference>
<organism evidence="5 6">
    <name type="scientific">Amycolatopsis rhizosphaerae</name>
    <dbReference type="NCBI Taxonomy" id="2053003"/>
    <lineage>
        <taxon>Bacteria</taxon>
        <taxon>Bacillati</taxon>
        <taxon>Actinomycetota</taxon>
        <taxon>Actinomycetes</taxon>
        <taxon>Pseudonocardiales</taxon>
        <taxon>Pseudonocardiaceae</taxon>
        <taxon>Amycolatopsis</taxon>
    </lineage>
</organism>
<dbReference type="GO" id="GO:0003700">
    <property type="term" value="F:DNA-binding transcription factor activity"/>
    <property type="evidence" value="ECO:0007669"/>
    <property type="project" value="TreeGrafter"/>
</dbReference>
<gene>
    <name evidence="5" type="ORF">FNH05_21360</name>
</gene>
<evidence type="ECO:0000313" key="5">
    <source>
        <dbReference type="EMBL" id="TVT44547.1"/>
    </source>
</evidence>
<evidence type="ECO:0000259" key="4">
    <source>
        <dbReference type="PROSITE" id="PS50932"/>
    </source>
</evidence>
<dbReference type="InterPro" id="IPR028082">
    <property type="entry name" value="Peripla_BP_I"/>
</dbReference>
<dbReference type="EMBL" id="VJWX01000226">
    <property type="protein sequence ID" value="TVT44547.1"/>
    <property type="molecule type" value="Genomic_DNA"/>
</dbReference>
<dbReference type="SMART" id="SM00354">
    <property type="entry name" value="HTH_LACI"/>
    <property type="match status" value="1"/>
</dbReference>
<feature type="domain" description="HTH lacI-type" evidence="4">
    <location>
        <begin position="20"/>
        <end position="74"/>
    </location>
</feature>
<dbReference type="SUPFAM" id="SSF53822">
    <property type="entry name" value="Periplasmic binding protein-like I"/>
    <property type="match status" value="1"/>
</dbReference>
<dbReference type="InterPro" id="IPR000843">
    <property type="entry name" value="HTH_LacI"/>
</dbReference>
<proteinExistence type="predicted"/>
<name>A0A558C784_9PSEU</name>
<dbReference type="RefSeq" id="WP_144590484.1">
    <property type="nucleotide sequence ID" value="NZ_VJWX01000226.1"/>
</dbReference>
<keyword evidence="6" id="KW-1185">Reference proteome</keyword>
<dbReference type="Proteomes" id="UP000320011">
    <property type="component" value="Unassembled WGS sequence"/>
</dbReference>
<evidence type="ECO:0000256" key="3">
    <source>
        <dbReference type="ARBA" id="ARBA00023163"/>
    </source>
</evidence>
<reference evidence="5 6" key="1">
    <citation type="submission" date="2019-07" db="EMBL/GenBank/DDBJ databases">
        <authorList>
            <person name="Duangmal K."/>
            <person name="Teo W.F.A."/>
        </authorList>
    </citation>
    <scope>NUCLEOTIDE SEQUENCE [LARGE SCALE GENOMIC DNA]</scope>
    <source>
        <strain evidence="5 6">TBRC 6029</strain>
    </source>
</reference>
<keyword evidence="1" id="KW-0805">Transcription regulation</keyword>
<dbReference type="Pfam" id="PF13377">
    <property type="entry name" value="Peripla_BP_3"/>
    <property type="match status" value="1"/>
</dbReference>
<dbReference type="InterPro" id="IPR046335">
    <property type="entry name" value="LacI/GalR-like_sensor"/>
</dbReference>
<dbReference type="PANTHER" id="PTHR30146:SF109">
    <property type="entry name" value="HTH-TYPE TRANSCRIPTIONAL REGULATOR GALS"/>
    <property type="match status" value="1"/>
</dbReference>
<sequence>MSGNGARSAHDAGHAETRTAGIKDVAAAAGVSLGTVSNVLNRPDRVSPATRAKVEAAMAELRFVRNESARQLRAGRSRILAYVMLDGSNPFFSDVAEGMEDTADEGDLSLFLCNSANRPERERAYLSRLEQQRVQGILITPIDPDAPVLDEIALRGTPVVIVDRTRATRTHCTVAVDDMLGGALAVQHLLEMGHERIAFIGGPMSLGQVRDRREGALRALRDAGFGDDRLVDLDTSALTVAEGRTAGARLAGLPAATRPTAAFCANDLLALGLLQTCVSLDLRVPEDLAIVGYDDIDFAAAAAVPLTSVRQPRRQLGRMAADLLLQETNDPDHEHQQVVFTPELVVRASTHPRA</sequence>
<dbReference type="CDD" id="cd01392">
    <property type="entry name" value="HTH_LacI"/>
    <property type="match status" value="1"/>
</dbReference>
<dbReference type="Gene3D" id="1.10.260.40">
    <property type="entry name" value="lambda repressor-like DNA-binding domains"/>
    <property type="match status" value="1"/>
</dbReference>
<dbReference type="PROSITE" id="PS00356">
    <property type="entry name" value="HTH_LACI_1"/>
    <property type="match status" value="1"/>
</dbReference>
<dbReference type="Gene3D" id="3.40.50.2300">
    <property type="match status" value="2"/>
</dbReference>
<evidence type="ECO:0000256" key="2">
    <source>
        <dbReference type="ARBA" id="ARBA00023125"/>
    </source>
</evidence>
<dbReference type="InterPro" id="IPR010982">
    <property type="entry name" value="Lambda_DNA-bd_dom_sf"/>
</dbReference>
<keyword evidence="3" id="KW-0804">Transcription</keyword>
<evidence type="ECO:0000313" key="6">
    <source>
        <dbReference type="Proteomes" id="UP000320011"/>
    </source>
</evidence>
<accession>A0A558C784</accession>
<dbReference type="AlphaFoldDB" id="A0A558C784"/>
<evidence type="ECO:0000256" key="1">
    <source>
        <dbReference type="ARBA" id="ARBA00023015"/>
    </source>
</evidence>
<dbReference type="GO" id="GO:0000976">
    <property type="term" value="F:transcription cis-regulatory region binding"/>
    <property type="evidence" value="ECO:0007669"/>
    <property type="project" value="TreeGrafter"/>
</dbReference>
<comment type="caution">
    <text evidence="5">The sequence shown here is derived from an EMBL/GenBank/DDBJ whole genome shotgun (WGS) entry which is preliminary data.</text>
</comment>
<keyword evidence="2" id="KW-0238">DNA-binding</keyword>
<dbReference type="SUPFAM" id="SSF47413">
    <property type="entry name" value="lambda repressor-like DNA-binding domains"/>
    <property type="match status" value="1"/>
</dbReference>
<dbReference type="OrthoDB" id="37081at2"/>